<evidence type="ECO:0000313" key="12">
    <source>
        <dbReference type="Proteomes" id="UP000051298"/>
    </source>
</evidence>
<evidence type="ECO:0000313" key="11">
    <source>
        <dbReference type="EMBL" id="CUH62070.1"/>
    </source>
</evidence>
<dbReference type="AlphaFoldDB" id="A0A0P1F318"/>
<dbReference type="GO" id="GO:0005886">
    <property type="term" value="C:plasma membrane"/>
    <property type="evidence" value="ECO:0007669"/>
    <property type="project" value="UniProtKB-SubCell"/>
</dbReference>
<dbReference type="Proteomes" id="UP000051298">
    <property type="component" value="Unassembled WGS sequence"/>
</dbReference>
<feature type="transmembrane region" description="Helical" evidence="9">
    <location>
        <begin position="161"/>
        <end position="181"/>
    </location>
</feature>
<evidence type="ECO:0000256" key="3">
    <source>
        <dbReference type="ARBA" id="ARBA00022475"/>
    </source>
</evidence>
<feature type="transmembrane region" description="Helical" evidence="9">
    <location>
        <begin position="57"/>
        <end position="74"/>
    </location>
</feature>
<feature type="domain" description="Tripartite ATP-independent periplasmic transporters DctQ component" evidence="10">
    <location>
        <begin position="33"/>
        <end position="127"/>
    </location>
</feature>
<keyword evidence="6 9" id="KW-1133">Transmembrane helix</keyword>
<sequence length="206" mass="22280">MPALLQAARLWGAANAGLLWAGRWLAVGCLGLMVVIILVQVVARYVLNNALPWPDEAARFFMLWMTGLMAPTALRRGGFVAIDMLVLMLPRVVASVLMLGLLAVSGMVLVVAAQLGWAEVTGFGGSFKTASLMTFFTIDFADGVPFVRVDWGWQPMPRSHMMASLMVGVWLMLTVTGELMLRQIITMMGHGDALTDIPENATVGAE</sequence>
<gene>
    <name evidence="11" type="ORF">THS5294_03384</name>
</gene>
<evidence type="ECO:0000256" key="7">
    <source>
        <dbReference type="ARBA" id="ARBA00023136"/>
    </source>
</evidence>
<dbReference type="PANTHER" id="PTHR35011">
    <property type="entry name" value="2,3-DIKETO-L-GULONATE TRAP TRANSPORTER SMALL PERMEASE PROTEIN YIAM"/>
    <property type="match status" value="1"/>
</dbReference>
<dbReference type="RefSeq" id="WP_058124600.1">
    <property type="nucleotide sequence ID" value="NZ_CYRX01000033.1"/>
</dbReference>
<evidence type="ECO:0000256" key="4">
    <source>
        <dbReference type="ARBA" id="ARBA00022519"/>
    </source>
</evidence>
<dbReference type="Pfam" id="PF04290">
    <property type="entry name" value="DctQ"/>
    <property type="match status" value="1"/>
</dbReference>
<evidence type="ECO:0000256" key="9">
    <source>
        <dbReference type="RuleBase" id="RU369079"/>
    </source>
</evidence>
<comment type="similarity">
    <text evidence="8 9">Belongs to the TRAP transporter small permease family.</text>
</comment>
<comment type="subunit">
    <text evidence="9">The complex comprises the extracytoplasmic solute receptor protein and the two transmembrane proteins.</text>
</comment>
<keyword evidence="2 9" id="KW-0813">Transport</keyword>
<keyword evidence="7 9" id="KW-0472">Membrane</keyword>
<dbReference type="PANTHER" id="PTHR35011:SF2">
    <property type="entry name" value="2,3-DIKETO-L-GULONATE TRAP TRANSPORTER SMALL PERMEASE PROTEIN YIAM"/>
    <property type="match status" value="1"/>
</dbReference>
<protein>
    <recommendedName>
        <fullName evidence="9">TRAP transporter small permease protein</fullName>
    </recommendedName>
</protein>
<feature type="transmembrane region" description="Helical" evidence="9">
    <location>
        <begin position="94"/>
        <end position="118"/>
    </location>
</feature>
<evidence type="ECO:0000256" key="6">
    <source>
        <dbReference type="ARBA" id="ARBA00022989"/>
    </source>
</evidence>
<keyword evidence="3" id="KW-1003">Cell membrane</keyword>
<evidence type="ECO:0000256" key="8">
    <source>
        <dbReference type="ARBA" id="ARBA00038436"/>
    </source>
</evidence>
<name>A0A0P1F318_9RHOB</name>
<evidence type="ECO:0000256" key="5">
    <source>
        <dbReference type="ARBA" id="ARBA00022692"/>
    </source>
</evidence>
<accession>A0A0P1F318</accession>
<keyword evidence="4 9" id="KW-0997">Cell inner membrane</keyword>
<dbReference type="InterPro" id="IPR007387">
    <property type="entry name" value="TRAP_DctQ"/>
</dbReference>
<evidence type="ECO:0000256" key="1">
    <source>
        <dbReference type="ARBA" id="ARBA00004429"/>
    </source>
</evidence>
<comment type="function">
    <text evidence="9">Part of the tripartite ATP-independent periplasmic (TRAP) transport system.</text>
</comment>
<feature type="transmembrane region" description="Helical" evidence="9">
    <location>
        <begin position="24"/>
        <end position="45"/>
    </location>
</feature>
<evidence type="ECO:0000259" key="10">
    <source>
        <dbReference type="Pfam" id="PF04290"/>
    </source>
</evidence>
<proteinExistence type="inferred from homology"/>
<organism evidence="11 12">
    <name type="scientific">Thalassobacter stenotrophicus</name>
    <dbReference type="NCBI Taxonomy" id="266809"/>
    <lineage>
        <taxon>Bacteria</taxon>
        <taxon>Pseudomonadati</taxon>
        <taxon>Pseudomonadota</taxon>
        <taxon>Alphaproteobacteria</taxon>
        <taxon>Rhodobacterales</taxon>
        <taxon>Roseobacteraceae</taxon>
        <taxon>Thalassobacter</taxon>
    </lineage>
</organism>
<keyword evidence="5 9" id="KW-0812">Transmembrane</keyword>
<reference evidence="11 12" key="1">
    <citation type="submission" date="2015-09" db="EMBL/GenBank/DDBJ databases">
        <authorList>
            <consortium name="Swine Surveillance"/>
        </authorList>
    </citation>
    <scope>NUCLEOTIDE SEQUENCE [LARGE SCALE GENOMIC DNA]</scope>
    <source>
        <strain evidence="11 12">CECT 5294</strain>
    </source>
</reference>
<evidence type="ECO:0000256" key="2">
    <source>
        <dbReference type="ARBA" id="ARBA00022448"/>
    </source>
</evidence>
<dbReference type="GO" id="GO:0015740">
    <property type="term" value="P:C4-dicarboxylate transport"/>
    <property type="evidence" value="ECO:0007669"/>
    <property type="project" value="TreeGrafter"/>
</dbReference>
<dbReference type="InterPro" id="IPR055348">
    <property type="entry name" value="DctQ"/>
</dbReference>
<dbReference type="EMBL" id="CYRX01000033">
    <property type="protein sequence ID" value="CUH62070.1"/>
    <property type="molecule type" value="Genomic_DNA"/>
</dbReference>
<comment type="subcellular location">
    <subcellularLocation>
        <location evidence="1 9">Cell inner membrane</location>
        <topology evidence="1 9">Multi-pass membrane protein</topology>
    </subcellularLocation>
</comment>
<dbReference type="GO" id="GO:0022857">
    <property type="term" value="F:transmembrane transporter activity"/>
    <property type="evidence" value="ECO:0007669"/>
    <property type="project" value="UniProtKB-UniRule"/>
</dbReference>